<proteinExistence type="inferred from homology"/>
<feature type="compositionally biased region" description="Polar residues" evidence="10">
    <location>
        <begin position="1"/>
        <end position="16"/>
    </location>
</feature>
<evidence type="ECO:0000313" key="14">
    <source>
        <dbReference type="EMBL" id="CAE0234906.1"/>
    </source>
</evidence>
<evidence type="ECO:0000256" key="3">
    <source>
        <dbReference type="ARBA" id="ARBA00010231"/>
    </source>
</evidence>
<dbReference type="InterPro" id="IPR005844">
    <property type="entry name" value="A-D-PHexomutase_a/b/a-I"/>
</dbReference>
<evidence type="ECO:0000256" key="10">
    <source>
        <dbReference type="SAM" id="MobiDB-lite"/>
    </source>
</evidence>
<sequence>MQPSIQTKTVQVSTPYKDQKPGTSGLRKKVKVFQQPHYLENFVQSIFNSLPKAEYQGKTLVVSGDGRFYNDVATQTIIQIAVSNGVKEIVVGQHCLLSTPAVSALIRKLNEDNGGLDSGYCFGGIVLSASHNPGGPNEDFGIKFNGKNGGPALENVTEEIFAQSLKITEYTLLEGYQPVDTSTVGETILPRVEGSLYEHSVNVIDNSEFYVELMKKLFDFGKIKKLINRKDFSMCFDGMHGVAGPYAHKIFGDIFGVEDLMRCNVLPDFGGGHPDPNLTYAADLVAKMGVDKPNPNAPIFGAACDGDADRNMILGRGFFVTPSDSVAIIVANHKDIPYLAGGISGAARSMPTSGALDKVTAKLGIGNYETPTGWKFFGNLLDSEKIHICGEESFGTGSSHVREKDGVWAVLCWLQILAARNEDPSKALVTVEDIVREHWQAYGRNYYRRYDYEGLETEAADKVFAQIESQFGVFEAESEGNSSTNFTYNDPVDGSVSKNQGYIFKYKDGSRFVFRKSGTGSSGATIRVYLEKYSEDPKLDVNQALKEISDRALSLSQLHELTGRKAPTVIT</sequence>
<keyword evidence="7 9" id="KW-0460">Magnesium</keyword>
<feature type="region of interest" description="Disordered" evidence="10">
    <location>
        <begin position="1"/>
        <end position="24"/>
    </location>
</feature>
<dbReference type="NCBIfam" id="NF005737">
    <property type="entry name" value="PRK07564.1-1"/>
    <property type="match status" value="1"/>
</dbReference>
<organism evidence="14">
    <name type="scientific">Strombidium rassoulzadegani</name>
    <dbReference type="NCBI Taxonomy" id="1082188"/>
    <lineage>
        <taxon>Eukaryota</taxon>
        <taxon>Sar</taxon>
        <taxon>Alveolata</taxon>
        <taxon>Ciliophora</taxon>
        <taxon>Intramacronucleata</taxon>
        <taxon>Spirotrichea</taxon>
        <taxon>Oligotrichia</taxon>
        <taxon>Strombidiidae</taxon>
        <taxon>Strombidium</taxon>
    </lineage>
</organism>
<dbReference type="Pfam" id="PF02878">
    <property type="entry name" value="PGM_PMM_I"/>
    <property type="match status" value="1"/>
</dbReference>
<evidence type="ECO:0000259" key="13">
    <source>
        <dbReference type="Pfam" id="PF02880"/>
    </source>
</evidence>
<evidence type="ECO:0000259" key="11">
    <source>
        <dbReference type="Pfam" id="PF02878"/>
    </source>
</evidence>
<dbReference type="InterPro" id="IPR045244">
    <property type="entry name" value="PGM"/>
</dbReference>
<dbReference type="InterPro" id="IPR005845">
    <property type="entry name" value="A-D-PHexomutase_a/b/a-II"/>
</dbReference>
<dbReference type="GO" id="GO:0004614">
    <property type="term" value="F:phosphoglucomutase activity"/>
    <property type="evidence" value="ECO:0007669"/>
    <property type="project" value="UniProtKB-EC"/>
</dbReference>
<comment type="catalytic activity">
    <reaction evidence="1">
        <text>alpha-D-glucose 1-phosphate = alpha-D-glucose 6-phosphate</text>
        <dbReference type="Rhea" id="RHEA:23536"/>
        <dbReference type="ChEBI" id="CHEBI:58225"/>
        <dbReference type="ChEBI" id="CHEBI:58601"/>
        <dbReference type="EC" id="5.4.2.2"/>
    </reaction>
</comment>
<dbReference type="InterPro" id="IPR016055">
    <property type="entry name" value="A-D-PHexomutase_a/b/a-I/II/III"/>
</dbReference>
<protein>
    <recommendedName>
        <fullName evidence="4">phosphoglucomutase (alpha-D-glucose-1,6-bisphosphate-dependent)</fullName>
        <ecNumber evidence="4">5.4.2.2</ecNumber>
    </recommendedName>
</protein>
<dbReference type="GO" id="GO:0005829">
    <property type="term" value="C:cytosol"/>
    <property type="evidence" value="ECO:0007669"/>
    <property type="project" value="TreeGrafter"/>
</dbReference>
<evidence type="ECO:0000256" key="9">
    <source>
        <dbReference type="RuleBase" id="RU004326"/>
    </source>
</evidence>
<dbReference type="SUPFAM" id="SSF53738">
    <property type="entry name" value="Phosphoglucomutase, first 3 domains"/>
    <property type="match status" value="3"/>
</dbReference>
<dbReference type="Gene3D" id="3.40.120.10">
    <property type="entry name" value="Alpha-D-Glucose-1,6-Bisphosphate, subunit A, domain 3"/>
    <property type="match status" value="3"/>
</dbReference>
<keyword evidence="6 9" id="KW-0479">Metal-binding</keyword>
<dbReference type="EC" id="5.4.2.2" evidence="4"/>
<dbReference type="FunFam" id="3.30.310.50:FF:000002">
    <property type="entry name" value="Phosphoglucomutase 5"/>
    <property type="match status" value="1"/>
</dbReference>
<dbReference type="InterPro" id="IPR036900">
    <property type="entry name" value="A-D-PHexomutase_C_sf"/>
</dbReference>
<dbReference type="FunFam" id="3.40.120.10:FF:000005">
    <property type="entry name" value="Phosphoglucomutase 5"/>
    <property type="match status" value="1"/>
</dbReference>
<accession>A0A7S3CRG0</accession>
<reference evidence="14" key="1">
    <citation type="submission" date="2021-01" db="EMBL/GenBank/DDBJ databases">
        <authorList>
            <person name="Corre E."/>
            <person name="Pelletier E."/>
            <person name="Niang G."/>
            <person name="Scheremetjew M."/>
            <person name="Finn R."/>
            <person name="Kale V."/>
            <person name="Holt S."/>
            <person name="Cochrane G."/>
            <person name="Meng A."/>
            <person name="Brown T."/>
            <person name="Cohen L."/>
        </authorList>
    </citation>
    <scope>NUCLEOTIDE SEQUENCE</scope>
    <source>
        <strain evidence="14">Ras09</strain>
    </source>
</reference>
<dbReference type="Pfam" id="PF02879">
    <property type="entry name" value="PGM_PMM_II"/>
    <property type="match status" value="1"/>
</dbReference>
<dbReference type="InterPro" id="IPR005841">
    <property type="entry name" value="Alpha-D-phosphohexomutase_SF"/>
</dbReference>
<dbReference type="PROSITE" id="PS00710">
    <property type="entry name" value="PGM_PMM"/>
    <property type="match status" value="1"/>
</dbReference>
<comment type="similarity">
    <text evidence="3 9">Belongs to the phosphohexose mutase family.</text>
</comment>
<dbReference type="EMBL" id="HBIA01013271">
    <property type="protein sequence ID" value="CAE0234906.1"/>
    <property type="molecule type" value="Transcribed_RNA"/>
</dbReference>
<evidence type="ECO:0000256" key="8">
    <source>
        <dbReference type="ARBA" id="ARBA00023235"/>
    </source>
</evidence>
<gene>
    <name evidence="14" type="ORF">SRAS04492_LOCUS6713</name>
</gene>
<dbReference type="GO" id="GO:0005975">
    <property type="term" value="P:carbohydrate metabolic process"/>
    <property type="evidence" value="ECO:0007669"/>
    <property type="project" value="InterPro"/>
</dbReference>
<dbReference type="GO" id="GO:0000287">
    <property type="term" value="F:magnesium ion binding"/>
    <property type="evidence" value="ECO:0007669"/>
    <property type="project" value="InterPro"/>
</dbReference>
<evidence type="ECO:0000256" key="4">
    <source>
        <dbReference type="ARBA" id="ARBA00012728"/>
    </source>
</evidence>
<dbReference type="Pfam" id="PF02880">
    <property type="entry name" value="PGM_PMM_III"/>
    <property type="match status" value="1"/>
</dbReference>
<comment type="cofactor">
    <cofactor evidence="2">
        <name>Mg(2+)</name>
        <dbReference type="ChEBI" id="CHEBI:18420"/>
    </cofactor>
</comment>
<evidence type="ECO:0000259" key="12">
    <source>
        <dbReference type="Pfam" id="PF02879"/>
    </source>
</evidence>
<dbReference type="Pfam" id="PF24947">
    <property type="entry name" value="PGM1_C_vert_fung"/>
    <property type="match status" value="1"/>
</dbReference>
<dbReference type="InterPro" id="IPR016066">
    <property type="entry name" value="A-D-PHexomutase_CS"/>
</dbReference>
<evidence type="ECO:0000256" key="5">
    <source>
        <dbReference type="ARBA" id="ARBA00022553"/>
    </source>
</evidence>
<feature type="domain" description="Alpha-D-phosphohexomutase alpha/beta/alpha" evidence="12">
    <location>
        <begin position="209"/>
        <end position="314"/>
    </location>
</feature>
<dbReference type="SUPFAM" id="SSF55957">
    <property type="entry name" value="Phosphoglucomutase, C-terminal domain"/>
    <property type="match status" value="1"/>
</dbReference>
<dbReference type="PRINTS" id="PR00509">
    <property type="entry name" value="PGMPMM"/>
</dbReference>
<feature type="domain" description="Alpha-D-phosphohexomutase alpha/beta/alpha" evidence="13">
    <location>
        <begin position="323"/>
        <end position="428"/>
    </location>
</feature>
<dbReference type="AlphaFoldDB" id="A0A7S3CRG0"/>
<dbReference type="PANTHER" id="PTHR22573:SF2">
    <property type="entry name" value="PHOSPHOGLUCOMUTASE"/>
    <property type="match status" value="1"/>
</dbReference>
<evidence type="ECO:0000256" key="2">
    <source>
        <dbReference type="ARBA" id="ARBA00001946"/>
    </source>
</evidence>
<name>A0A7S3CRG0_9SPIT</name>
<keyword evidence="5" id="KW-0597">Phosphoprotein</keyword>
<evidence type="ECO:0000256" key="6">
    <source>
        <dbReference type="ARBA" id="ARBA00022723"/>
    </source>
</evidence>
<evidence type="ECO:0000256" key="7">
    <source>
        <dbReference type="ARBA" id="ARBA00022842"/>
    </source>
</evidence>
<keyword evidence="8" id="KW-0413">Isomerase</keyword>
<feature type="domain" description="Alpha-D-phosphohexomutase alpha/beta/alpha" evidence="11">
    <location>
        <begin position="19"/>
        <end position="170"/>
    </location>
</feature>
<dbReference type="Gene3D" id="3.30.310.50">
    <property type="entry name" value="Alpha-D-phosphohexomutase, C-terminal domain"/>
    <property type="match status" value="1"/>
</dbReference>
<evidence type="ECO:0000256" key="1">
    <source>
        <dbReference type="ARBA" id="ARBA00000443"/>
    </source>
</evidence>
<dbReference type="PANTHER" id="PTHR22573">
    <property type="entry name" value="PHOSPHOHEXOMUTASE FAMILY MEMBER"/>
    <property type="match status" value="1"/>
</dbReference>
<dbReference type="FunFam" id="3.40.120.10:FF:000004">
    <property type="entry name" value="Phosphoglucomutase 5"/>
    <property type="match status" value="1"/>
</dbReference>
<dbReference type="InterPro" id="IPR005846">
    <property type="entry name" value="A-D-PHexomutase_a/b/a-III"/>
</dbReference>